<comment type="caution">
    <text evidence="11">The sequence shown here is derived from an EMBL/GenBank/DDBJ whole genome shotgun (WGS) entry which is preliminary data.</text>
</comment>
<evidence type="ECO:0000313" key="12">
    <source>
        <dbReference type="Proteomes" id="UP000326759"/>
    </source>
</evidence>
<keyword evidence="4 9" id="KW-1133">Transmembrane helix</keyword>
<evidence type="ECO:0000256" key="3">
    <source>
        <dbReference type="ARBA" id="ARBA00022692"/>
    </source>
</evidence>
<feature type="region of interest" description="Disordered" evidence="8">
    <location>
        <begin position="161"/>
        <end position="186"/>
    </location>
</feature>
<evidence type="ECO:0000256" key="6">
    <source>
        <dbReference type="ARBA" id="ARBA00023136"/>
    </source>
</evidence>
<name>A0A5N5T3Q8_9CRUS</name>
<feature type="transmembrane region" description="Helical" evidence="9">
    <location>
        <begin position="116"/>
        <end position="137"/>
    </location>
</feature>
<dbReference type="OrthoDB" id="297496at2759"/>
<dbReference type="Proteomes" id="UP000326759">
    <property type="component" value="Unassembled WGS sequence"/>
</dbReference>
<evidence type="ECO:0000256" key="2">
    <source>
        <dbReference type="ARBA" id="ARBA00022448"/>
    </source>
</evidence>
<evidence type="ECO:0000256" key="7">
    <source>
        <dbReference type="ARBA" id="ARBA00023303"/>
    </source>
</evidence>
<proteinExistence type="predicted"/>
<dbReference type="GO" id="GO:0030322">
    <property type="term" value="P:stabilization of membrane potential"/>
    <property type="evidence" value="ECO:0007669"/>
    <property type="project" value="TreeGrafter"/>
</dbReference>
<dbReference type="Gene3D" id="1.10.287.70">
    <property type="match status" value="1"/>
</dbReference>
<organism evidence="11 12">
    <name type="scientific">Armadillidium nasatum</name>
    <dbReference type="NCBI Taxonomy" id="96803"/>
    <lineage>
        <taxon>Eukaryota</taxon>
        <taxon>Metazoa</taxon>
        <taxon>Ecdysozoa</taxon>
        <taxon>Arthropoda</taxon>
        <taxon>Crustacea</taxon>
        <taxon>Multicrustacea</taxon>
        <taxon>Malacostraca</taxon>
        <taxon>Eumalacostraca</taxon>
        <taxon>Peracarida</taxon>
        <taxon>Isopoda</taxon>
        <taxon>Oniscidea</taxon>
        <taxon>Crinocheta</taxon>
        <taxon>Armadillidiidae</taxon>
        <taxon>Armadillidium</taxon>
    </lineage>
</organism>
<dbReference type="InterPro" id="IPR003280">
    <property type="entry name" value="2pore_dom_K_chnl"/>
</dbReference>
<evidence type="ECO:0000256" key="1">
    <source>
        <dbReference type="ARBA" id="ARBA00004141"/>
    </source>
</evidence>
<dbReference type="PANTHER" id="PTHR11003:SF325">
    <property type="entry name" value="POTASSIUM CHANNEL DOMAIN-CONTAINING PROTEIN"/>
    <property type="match status" value="1"/>
</dbReference>
<dbReference type="SUPFAM" id="SSF81324">
    <property type="entry name" value="Voltage-gated potassium channels"/>
    <property type="match status" value="1"/>
</dbReference>
<keyword evidence="7 11" id="KW-0407">Ion channel</keyword>
<protein>
    <submittedName>
        <fullName evidence="11">TWiK family of potassium channels protein 7</fullName>
    </submittedName>
</protein>
<evidence type="ECO:0000256" key="8">
    <source>
        <dbReference type="SAM" id="MobiDB-lite"/>
    </source>
</evidence>
<comment type="subcellular location">
    <subcellularLocation>
        <location evidence="1">Membrane</location>
        <topology evidence="1">Multi-pass membrane protein</topology>
    </subcellularLocation>
</comment>
<keyword evidence="5" id="KW-0406">Ion transport</keyword>
<evidence type="ECO:0000256" key="5">
    <source>
        <dbReference type="ARBA" id="ARBA00023065"/>
    </source>
</evidence>
<dbReference type="Pfam" id="PF07885">
    <property type="entry name" value="Ion_trans_2"/>
    <property type="match status" value="1"/>
</dbReference>
<dbReference type="GO" id="GO:0022841">
    <property type="term" value="F:potassium ion leak channel activity"/>
    <property type="evidence" value="ECO:0007669"/>
    <property type="project" value="TreeGrafter"/>
</dbReference>
<reference evidence="11 12" key="1">
    <citation type="journal article" date="2019" name="PLoS Biol.">
        <title>Sex chromosomes control vertical transmission of feminizing Wolbachia symbionts in an isopod.</title>
        <authorList>
            <person name="Becking T."/>
            <person name="Chebbi M.A."/>
            <person name="Giraud I."/>
            <person name="Moumen B."/>
            <person name="Laverre T."/>
            <person name="Caubet Y."/>
            <person name="Peccoud J."/>
            <person name="Gilbert C."/>
            <person name="Cordaux R."/>
        </authorList>
    </citation>
    <scope>NUCLEOTIDE SEQUENCE [LARGE SCALE GENOMIC DNA]</scope>
    <source>
        <strain evidence="11">ANa2</strain>
        <tissue evidence="11">Whole body excluding digestive tract and cuticle</tissue>
    </source>
</reference>
<feature type="domain" description="Potassium channel" evidence="10">
    <location>
        <begin position="78"/>
        <end position="138"/>
    </location>
</feature>
<sequence length="186" mass="20849">MGPGKAEPVIDSHQMLLKMRQETVERLWTITESLNILYRANWTRVAEEELARFSDRIIVSAREHDQASASASRDSKATQSHQWSFCGSFLYSLTVITTIGYGSVAPDTGLGKIITILYALLGIPLMLLYLSSVGDLLSRVLKWIWSKVCRCGRKKRKNPNESLVRANHVPGTYSNLDPKKVGRNKG</sequence>
<accession>A0A5N5T3Q8</accession>
<evidence type="ECO:0000259" key="10">
    <source>
        <dbReference type="Pfam" id="PF07885"/>
    </source>
</evidence>
<dbReference type="GO" id="GO:0005886">
    <property type="term" value="C:plasma membrane"/>
    <property type="evidence" value="ECO:0007669"/>
    <property type="project" value="TreeGrafter"/>
</dbReference>
<feature type="transmembrane region" description="Helical" evidence="9">
    <location>
        <begin position="83"/>
        <end position="104"/>
    </location>
</feature>
<keyword evidence="12" id="KW-1185">Reference proteome</keyword>
<dbReference type="InterPro" id="IPR013099">
    <property type="entry name" value="K_chnl_dom"/>
</dbReference>
<evidence type="ECO:0000256" key="9">
    <source>
        <dbReference type="SAM" id="Phobius"/>
    </source>
</evidence>
<gene>
    <name evidence="11" type="primary">twk-7</name>
    <name evidence="11" type="ORF">Anas_11207</name>
</gene>
<dbReference type="AlphaFoldDB" id="A0A5N5T3Q8"/>
<keyword evidence="6 9" id="KW-0472">Membrane</keyword>
<dbReference type="PANTHER" id="PTHR11003">
    <property type="entry name" value="POTASSIUM CHANNEL, SUBFAMILY K"/>
    <property type="match status" value="1"/>
</dbReference>
<evidence type="ECO:0000256" key="4">
    <source>
        <dbReference type="ARBA" id="ARBA00022989"/>
    </source>
</evidence>
<keyword evidence="2" id="KW-0813">Transport</keyword>
<keyword evidence="3 9" id="KW-0812">Transmembrane</keyword>
<evidence type="ECO:0000313" key="11">
    <source>
        <dbReference type="EMBL" id="KAB7501096.1"/>
    </source>
</evidence>
<dbReference type="EMBL" id="SEYY01011725">
    <property type="protein sequence ID" value="KAB7501096.1"/>
    <property type="molecule type" value="Genomic_DNA"/>
</dbReference>
<dbReference type="GO" id="GO:0015271">
    <property type="term" value="F:outward rectifier potassium channel activity"/>
    <property type="evidence" value="ECO:0007669"/>
    <property type="project" value="TreeGrafter"/>
</dbReference>